<feature type="coiled-coil region" evidence="1">
    <location>
        <begin position="330"/>
        <end position="360"/>
    </location>
</feature>
<gene>
    <name evidence="3" type="ORF">CASFOL_032684</name>
</gene>
<organism evidence="3 4">
    <name type="scientific">Castilleja foliolosa</name>
    <dbReference type="NCBI Taxonomy" id="1961234"/>
    <lineage>
        <taxon>Eukaryota</taxon>
        <taxon>Viridiplantae</taxon>
        <taxon>Streptophyta</taxon>
        <taxon>Embryophyta</taxon>
        <taxon>Tracheophyta</taxon>
        <taxon>Spermatophyta</taxon>
        <taxon>Magnoliopsida</taxon>
        <taxon>eudicotyledons</taxon>
        <taxon>Gunneridae</taxon>
        <taxon>Pentapetalae</taxon>
        <taxon>asterids</taxon>
        <taxon>lamiids</taxon>
        <taxon>Lamiales</taxon>
        <taxon>Orobanchaceae</taxon>
        <taxon>Pedicularideae</taxon>
        <taxon>Castillejinae</taxon>
        <taxon>Castilleja</taxon>
    </lineage>
</organism>
<evidence type="ECO:0000313" key="4">
    <source>
        <dbReference type="Proteomes" id="UP001632038"/>
    </source>
</evidence>
<accession>A0ABD3C320</accession>
<dbReference type="InterPro" id="IPR004252">
    <property type="entry name" value="Probable_transposase_24"/>
</dbReference>
<keyword evidence="1" id="KW-0175">Coiled coil</keyword>
<proteinExistence type="predicted"/>
<protein>
    <recommendedName>
        <fullName evidence="5">Transposase, Ptta/En/Spm, plant</fullName>
    </recommendedName>
</protein>
<feature type="compositionally biased region" description="Acidic residues" evidence="2">
    <location>
        <begin position="34"/>
        <end position="45"/>
    </location>
</feature>
<dbReference type="Pfam" id="PF03004">
    <property type="entry name" value="Transposase_24"/>
    <property type="match status" value="1"/>
</dbReference>
<evidence type="ECO:0000256" key="1">
    <source>
        <dbReference type="SAM" id="Coils"/>
    </source>
</evidence>
<feature type="compositionally biased region" description="Low complexity" evidence="2">
    <location>
        <begin position="15"/>
        <end position="30"/>
    </location>
</feature>
<name>A0ABD3C320_9LAMI</name>
<dbReference type="Proteomes" id="UP001632038">
    <property type="component" value="Unassembled WGS sequence"/>
</dbReference>
<dbReference type="AlphaFoldDB" id="A0ABD3C320"/>
<reference evidence="4" key="1">
    <citation type="journal article" date="2024" name="IScience">
        <title>Strigolactones Initiate the Formation of Haustorium-like Structures in Castilleja.</title>
        <authorList>
            <person name="Buerger M."/>
            <person name="Peterson D."/>
            <person name="Chory J."/>
        </authorList>
    </citation>
    <scope>NUCLEOTIDE SEQUENCE [LARGE SCALE GENOMIC DNA]</scope>
</reference>
<keyword evidence="4" id="KW-1185">Reference proteome</keyword>
<sequence>MPRARGAYAGIIYVGQRSQSGGRGSLDSSSTEPLVDDMMDQDEDLAIPPTPSDHGSPTPPAPTAPMTSSLSSPNRIEVYILVDRVASDNKELPTILREIHETKLHDKGWAYREIPDDHRKTWWPAFLRRVYWDEALYPADKMKDVFYRSMSYAYSSRLSEYKKKFKKSKGTKIPLVVGERLWRLWEPNWQRLEEVEKSNKARANRLSEPEGPGTGIIKHRGGSKPAHRLARELAAKTGKEPTNYDILLNYHQNPDGSFTDSRAKRIADEYQFTLSQRLVDCDSDQGTVIDPNEVYLDVVGTTKGRRYGLGCFGRKVRSRSECSSQESVRYTELQDKLSQQQELIERMQEAQSERERMFGEMLQQSVAAAVAAAMAQQVPPPPPPPEPEA</sequence>
<dbReference type="EMBL" id="JAVIJP010000054">
    <property type="protein sequence ID" value="KAL3623868.1"/>
    <property type="molecule type" value="Genomic_DNA"/>
</dbReference>
<evidence type="ECO:0008006" key="5">
    <source>
        <dbReference type="Google" id="ProtNLM"/>
    </source>
</evidence>
<feature type="region of interest" description="Disordered" evidence="2">
    <location>
        <begin position="13"/>
        <end position="70"/>
    </location>
</feature>
<evidence type="ECO:0000256" key="2">
    <source>
        <dbReference type="SAM" id="MobiDB-lite"/>
    </source>
</evidence>
<comment type="caution">
    <text evidence="3">The sequence shown here is derived from an EMBL/GenBank/DDBJ whole genome shotgun (WGS) entry which is preliminary data.</text>
</comment>
<evidence type="ECO:0000313" key="3">
    <source>
        <dbReference type="EMBL" id="KAL3623868.1"/>
    </source>
</evidence>
<feature type="region of interest" description="Disordered" evidence="2">
    <location>
        <begin position="200"/>
        <end position="222"/>
    </location>
</feature>